<reference evidence="2" key="2">
    <citation type="submission" date="2015-01" db="EMBL/GenBank/DDBJ databases">
        <title>Evolutionary Origins and Diversification of the Mycorrhizal Mutualists.</title>
        <authorList>
            <consortium name="DOE Joint Genome Institute"/>
            <consortium name="Mycorrhizal Genomics Consortium"/>
            <person name="Kohler A."/>
            <person name="Kuo A."/>
            <person name="Nagy L.G."/>
            <person name="Floudas D."/>
            <person name="Copeland A."/>
            <person name="Barry K.W."/>
            <person name="Cichocki N."/>
            <person name="Veneault-Fourrey C."/>
            <person name="LaButti K."/>
            <person name="Lindquist E.A."/>
            <person name="Lipzen A."/>
            <person name="Lundell T."/>
            <person name="Morin E."/>
            <person name="Murat C."/>
            <person name="Riley R."/>
            <person name="Ohm R."/>
            <person name="Sun H."/>
            <person name="Tunlid A."/>
            <person name="Henrissat B."/>
            <person name="Grigoriev I.V."/>
            <person name="Hibbett D.S."/>
            <person name="Martin F."/>
        </authorList>
    </citation>
    <scope>NUCLEOTIDE SEQUENCE [LARGE SCALE GENOMIC DNA]</scope>
    <source>
        <strain evidence="2">F 1598</strain>
    </source>
</reference>
<dbReference type="OrthoDB" id="198652at2759"/>
<dbReference type="InParanoid" id="A0A0C3FPD2"/>
<organism evidence="1 2">
    <name type="scientific">Piloderma croceum (strain F 1598)</name>
    <dbReference type="NCBI Taxonomy" id="765440"/>
    <lineage>
        <taxon>Eukaryota</taxon>
        <taxon>Fungi</taxon>
        <taxon>Dikarya</taxon>
        <taxon>Basidiomycota</taxon>
        <taxon>Agaricomycotina</taxon>
        <taxon>Agaricomycetes</taxon>
        <taxon>Agaricomycetidae</taxon>
        <taxon>Atheliales</taxon>
        <taxon>Atheliaceae</taxon>
        <taxon>Piloderma</taxon>
    </lineage>
</organism>
<gene>
    <name evidence="1" type="ORF">PILCRDRAFT_27695</name>
</gene>
<evidence type="ECO:0000313" key="1">
    <source>
        <dbReference type="EMBL" id="KIM85935.1"/>
    </source>
</evidence>
<evidence type="ECO:0000313" key="2">
    <source>
        <dbReference type="Proteomes" id="UP000054166"/>
    </source>
</evidence>
<feature type="non-terminal residue" evidence="1">
    <location>
        <position position="167"/>
    </location>
</feature>
<dbReference type="AlphaFoldDB" id="A0A0C3FPD2"/>
<keyword evidence="2" id="KW-1185">Reference proteome</keyword>
<feature type="non-terminal residue" evidence="1">
    <location>
        <position position="1"/>
    </location>
</feature>
<dbReference type="STRING" id="765440.A0A0C3FPD2"/>
<proteinExistence type="predicted"/>
<protein>
    <submittedName>
        <fullName evidence="1">Uncharacterized protein</fullName>
    </submittedName>
</protein>
<sequence length="167" mass="19209">YIDDNCSFAHLGDVKYYPPYNCYFPTDQMKLLELWDEVGLPHEHKKQIYRPIIPFIGFNVDPNAMNISISLKCKQNLINKVPDFAKAGKCHSLKDYQSLTGHINWSLAVFPLLKPSLSAMYTKMMDKSKLLASIHVNNAVCNELLWFTKHALKSNSVFFLKAIVWDP</sequence>
<dbReference type="EMBL" id="KN832983">
    <property type="protein sequence ID" value="KIM85935.1"/>
    <property type="molecule type" value="Genomic_DNA"/>
</dbReference>
<dbReference type="Proteomes" id="UP000054166">
    <property type="component" value="Unassembled WGS sequence"/>
</dbReference>
<accession>A0A0C3FPD2</accession>
<dbReference type="HOGENOM" id="CLU_134793_0_0_1"/>
<name>A0A0C3FPD2_PILCF</name>
<reference evidence="1 2" key="1">
    <citation type="submission" date="2014-04" db="EMBL/GenBank/DDBJ databases">
        <authorList>
            <consortium name="DOE Joint Genome Institute"/>
            <person name="Kuo A."/>
            <person name="Tarkka M."/>
            <person name="Buscot F."/>
            <person name="Kohler A."/>
            <person name="Nagy L.G."/>
            <person name="Floudas D."/>
            <person name="Copeland A."/>
            <person name="Barry K.W."/>
            <person name="Cichocki N."/>
            <person name="Veneault-Fourrey C."/>
            <person name="LaButti K."/>
            <person name="Lindquist E.A."/>
            <person name="Lipzen A."/>
            <person name="Lundell T."/>
            <person name="Morin E."/>
            <person name="Murat C."/>
            <person name="Sun H."/>
            <person name="Tunlid A."/>
            <person name="Henrissat B."/>
            <person name="Grigoriev I.V."/>
            <person name="Hibbett D.S."/>
            <person name="Martin F."/>
            <person name="Nordberg H.P."/>
            <person name="Cantor M.N."/>
            <person name="Hua S.X."/>
        </authorList>
    </citation>
    <scope>NUCLEOTIDE SEQUENCE [LARGE SCALE GENOMIC DNA]</scope>
    <source>
        <strain evidence="1 2">F 1598</strain>
    </source>
</reference>